<protein>
    <submittedName>
        <fullName evidence="2">Uncharacterized protein</fullName>
    </submittedName>
</protein>
<evidence type="ECO:0000256" key="1">
    <source>
        <dbReference type="SAM" id="MobiDB-lite"/>
    </source>
</evidence>
<evidence type="ECO:0000313" key="3">
    <source>
        <dbReference type="Proteomes" id="UP001052655"/>
    </source>
</evidence>
<feature type="compositionally biased region" description="Basic and acidic residues" evidence="1">
    <location>
        <begin position="1"/>
        <end position="16"/>
    </location>
</feature>
<feature type="compositionally biased region" description="Basic and acidic residues" evidence="1">
    <location>
        <begin position="41"/>
        <end position="65"/>
    </location>
</feature>
<name>A0ABQ3Q7T7_9ACTN</name>
<evidence type="ECO:0000313" key="2">
    <source>
        <dbReference type="EMBL" id="GHI33317.1"/>
    </source>
</evidence>
<comment type="caution">
    <text evidence="2">The sequence shown here is derived from an EMBL/GenBank/DDBJ whole genome shotgun (WGS) entry which is preliminary data.</text>
</comment>
<dbReference type="Proteomes" id="UP001052655">
    <property type="component" value="Unassembled WGS sequence"/>
</dbReference>
<reference evidence="2" key="1">
    <citation type="submission" date="2024-05" db="EMBL/GenBank/DDBJ databases">
        <title>Whole genome shotgun sequence of Streptomyces daghestanicus NBRC 12762.</title>
        <authorList>
            <person name="Komaki H."/>
            <person name="Tamura T."/>
        </authorList>
    </citation>
    <scope>NUCLEOTIDE SEQUENCE</scope>
    <source>
        <strain evidence="2">NBRC 12762</strain>
    </source>
</reference>
<accession>A0ABQ3Q7T7</accession>
<dbReference type="RefSeq" id="WP_226535709.1">
    <property type="nucleotide sequence ID" value="NZ_BMTC01000036.1"/>
</dbReference>
<gene>
    <name evidence="2" type="ORF">Sdagh_50470</name>
</gene>
<proteinExistence type="predicted"/>
<organism evidence="2 3">
    <name type="scientific">Streptomyces daghestanicus</name>
    <dbReference type="NCBI Taxonomy" id="66885"/>
    <lineage>
        <taxon>Bacteria</taxon>
        <taxon>Bacillati</taxon>
        <taxon>Actinomycetota</taxon>
        <taxon>Actinomycetes</taxon>
        <taxon>Kitasatosporales</taxon>
        <taxon>Streptomycetaceae</taxon>
        <taxon>Streptomyces</taxon>
    </lineage>
</organism>
<keyword evidence="3" id="KW-1185">Reference proteome</keyword>
<sequence length="100" mass="11201">MRTATDVRGRAYDDVAHQQAAMPEEYLQGSTIDPATWMRTSENRERLAARTRAADARRRAVEKEQPAPATDPAGPVGRRRQEHEQQRRQPGQGQGPGLEP</sequence>
<dbReference type="EMBL" id="BNDX01000013">
    <property type="protein sequence ID" value="GHI33317.1"/>
    <property type="molecule type" value="Genomic_DNA"/>
</dbReference>
<feature type="region of interest" description="Disordered" evidence="1">
    <location>
        <begin position="1"/>
        <end position="100"/>
    </location>
</feature>